<dbReference type="Proteomes" id="UP000242444">
    <property type="component" value="Unassembled WGS sequence"/>
</dbReference>
<proteinExistence type="predicted"/>
<evidence type="ECO:0008006" key="3">
    <source>
        <dbReference type="Google" id="ProtNLM"/>
    </source>
</evidence>
<sequence length="358" mass="35881">MGGPRGVAAIVVIGCALLSGCQVLVDGESGPSEDGLRRANAQADERRAIDEALRTLGAAGALTYRGTGQDGAALALTAGKNGTLFGALPMAGHTVRLAVASGRTFVSAPVEFWAANGSGDPAAYGGHWTGADPAELPLPPSALAPPELERTLRAAAGRRDVLAEPVRGVENGTEVFAVDTPGGGFAVTAAAPSTLTRVSGALLGASGAGELRLETPAADTLTAVRAEFEAELPALVQSVDSAASVSAFPNDNKVECAPNGSCTTTVQAGNTVGSDSTGSVRIVLRAKVSADGLGEQTCTAEAMAAPNAVVPVSCEVRFQVPARTARYQVLSVPTVTGQGISGGDVEELRRSVLADLAG</sequence>
<dbReference type="InParanoid" id="A0A263D503"/>
<dbReference type="EMBL" id="NKYE01000004">
    <property type="protein sequence ID" value="OZM73530.1"/>
    <property type="molecule type" value="Genomic_DNA"/>
</dbReference>
<protein>
    <recommendedName>
        <fullName evidence="3">Lipoprotein</fullName>
    </recommendedName>
</protein>
<reference evidence="1 2" key="1">
    <citation type="submission" date="2017-07" db="EMBL/GenBank/DDBJ databases">
        <title>Amycolatopsis antarcticus sp. nov., isolated from the surface of an Antarcticus brown macroalga.</title>
        <authorList>
            <person name="Wang J."/>
            <person name="Leiva S."/>
            <person name="Huang J."/>
            <person name="Huang Y."/>
        </authorList>
    </citation>
    <scope>NUCLEOTIDE SEQUENCE [LARGE SCALE GENOMIC DNA]</scope>
    <source>
        <strain evidence="1 2">AU-G6</strain>
    </source>
</reference>
<evidence type="ECO:0000313" key="1">
    <source>
        <dbReference type="EMBL" id="OZM73530.1"/>
    </source>
</evidence>
<accession>A0A263D503</accession>
<dbReference type="AlphaFoldDB" id="A0A263D503"/>
<dbReference type="RefSeq" id="WP_094862046.1">
    <property type="nucleotide sequence ID" value="NZ_NKYE01000004.1"/>
</dbReference>
<dbReference type="PROSITE" id="PS51257">
    <property type="entry name" value="PROKAR_LIPOPROTEIN"/>
    <property type="match status" value="1"/>
</dbReference>
<comment type="caution">
    <text evidence="1">The sequence shown here is derived from an EMBL/GenBank/DDBJ whole genome shotgun (WGS) entry which is preliminary data.</text>
</comment>
<keyword evidence="2" id="KW-1185">Reference proteome</keyword>
<gene>
    <name evidence="1" type="ORF">CFN78_08270</name>
</gene>
<evidence type="ECO:0000313" key="2">
    <source>
        <dbReference type="Proteomes" id="UP000242444"/>
    </source>
</evidence>
<name>A0A263D503_9PSEU</name>
<organism evidence="1 2">
    <name type="scientific">Amycolatopsis antarctica</name>
    <dbReference type="NCBI Taxonomy" id="1854586"/>
    <lineage>
        <taxon>Bacteria</taxon>
        <taxon>Bacillati</taxon>
        <taxon>Actinomycetota</taxon>
        <taxon>Actinomycetes</taxon>
        <taxon>Pseudonocardiales</taxon>
        <taxon>Pseudonocardiaceae</taxon>
        <taxon>Amycolatopsis</taxon>
    </lineage>
</organism>
<dbReference type="OrthoDB" id="3598838at2"/>